<name>A0A4Y9YP40_9APHY</name>
<dbReference type="Gene3D" id="3.30.2010.30">
    <property type="match status" value="1"/>
</dbReference>
<dbReference type="FunFam" id="3.30.2010.30:FF:000001">
    <property type="entry name" value="Leukotriene A(4) hydrolase"/>
    <property type="match status" value="1"/>
</dbReference>
<dbReference type="CDD" id="cd09599">
    <property type="entry name" value="M1_LTA4H"/>
    <property type="match status" value="1"/>
</dbReference>
<dbReference type="InterPro" id="IPR027268">
    <property type="entry name" value="Peptidase_M4/M1_CTD_sf"/>
</dbReference>
<dbReference type="Gene3D" id="1.25.40.320">
    <property type="entry name" value="Peptidase M1, leukotriene A4 hydrolase/aminopeptidase C-terminal domain"/>
    <property type="match status" value="1"/>
</dbReference>
<feature type="binding site" evidence="10">
    <location>
        <position position="343"/>
    </location>
    <ligand>
        <name>Zn(2+)</name>
        <dbReference type="ChEBI" id="CHEBI:29105"/>
        <note>catalytic</note>
    </ligand>
</feature>
<evidence type="ECO:0000256" key="3">
    <source>
        <dbReference type="ARBA" id="ARBA00022490"/>
    </source>
</evidence>
<dbReference type="Gene3D" id="1.10.390.10">
    <property type="entry name" value="Neutral Protease Domain 2"/>
    <property type="match status" value="1"/>
</dbReference>
<feature type="active site" description="Proton donor" evidence="9">
    <location>
        <position position="409"/>
    </location>
</feature>
<feature type="active site" description="Proton acceptor" evidence="9">
    <location>
        <position position="321"/>
    </location>
</feature>
<keyword evidence="7 10" id="KW-0862">Zinc</keyword>
<keyword evidence="8" id="KW-0482">Metalloprotease</keyword>
<dbReference type="Pfam" id="PF01433">
    <property type="entry name" value="Peptidase_M1"/>
    <property type="match status" value="1"/>
</dbReference>
<dbReference type="InterPro" id="IPR001930">
    <property type="entry name" value="Peptidase_M1"/>
</dbReference>
<comment type="subcellular location">
    <subcellularLocation>
        <location evidence="1">Cytoplasm</location>
    </subcellularLocation>
</comment>
<organism evidence="12 13">
    <name type="scientific">Rhodofomes roseus</name>
    <dbReference type="NCBI Taxonomy" id="34475"/>
    <lineage>
        <taxon>Eukaryota</taxon>
        <taxon>Fungi</taxon>
        <taxon>Dikarya</taxon>
        <taxon>Basidiomycota</taxon>
        <taxon>Agaricomycotina</taxon>
        <taxon>Agaricomycetes</taxon>
        <taxon>Polyporales</taxon>
        <taxon>Rhodofomes</taxon>
    </lineage>
</organism>
<dbReference type="SMART" id="SM01263">
    <property type="entry name" value="Leuk-A4-hydro_C"/>
    <property type="match status" value="1"/>
</dbReference>
<evidence type="ECO:0000256" key="1">
    <source>
        <dbReference type="ARBA" id="ARBA00004496"/>
    </source>
</evidence>
<sequence>MTVDIDPTTQANYTKIASEHVHFDWTVDWAKQVISGSATHTLVVREDNVNEVVLDAFALNVEKAFVEDKETTFSLDPSHPVMGAALHVPLPSGLKVGEKVKSTIHYSTTKDCMALQWLDKEYISSSANLYPRSPAVLQANTRQNLPLPLQPVPAHLRTEPRAAPGHAIRENNSKTYSANVASTIPVLLSAIRVSPPSDGPAHDGKEIGKDIPVPIPSYLIAIAAGNVRYRACPSIEGKQWKTGVWAEPEFIDSAYWEFGEAINKFMLKAESVLPPYRFGVYDVLVLPPSFPYGGMENACLTFLTPTLLVGDRSLVDVVVHELSHSWFGNGVTQAHSTHFWLNEGWTTYMERLILEYLHGPAERGFSYLIGAKSLKDDLELYKDQPKYQRLVIDFEKGEDPDDAYSKVPYEKGSNLILHLEQTLGGLDVFLPYVYDYAATYLGKSITTTDWKSHLYAYYQKHNKDKVKALDSIDWDAWLYGEGTELPVKMQYDTTLAEQAYALATKWDASRHTSDVSSLPFTESDLDGFGSNQIVVFLERLHSYPALPGTHITFMGNLYKLSSTTNAEIRLRFYEVAFLDPQSSAAKALAPEAAKWVTGEDGTGVVKGRMKFCRPVFRDVYKVDRELAVKYFTAKKDSYHPIARRLIEKDLGLA</sequence>
<dbReference type="GO" id="GO:0006508">
    <property type="term" value="P:proteolysis"/>
    <property type="evidence" value="ECO:0007669"/>
    <property type="project" value="UniProtKB-KW"/>
</dbReference>
<comment type="caution">
    <text evidence="12">The sequence shown here is derived from an EMBL/GenBank/DDBJ whole genome shotgun (WGS) entry which is preliminary data.</text>
</comment>
<evidence type="ECO:0000256" key="7">
    <source>
        <dbReference type="ARBA" id="ARBA00022833"/>
    </source>
</evidence>
<dbReference type="FunFam" id="1.10.390.10:FF:000003">
    <property type="entry name" value="Leukotriene A(4) hydrolase"/>
    <property type="match status" value="1"/>
</dbReference>
<evidence type="ECO:0000256" key="6">
    <source>
        <dbReference type="ARBA" id="ARBA00022801"/>
    </source>
</evidence>
<feature type="binding site" evidence="10">
    <location>
        <position position="320"/>
    </location>
    <ligand>
        <name>Zn(2+)</name>
        <dbReference type="ChEBI" id="CHEBI:29105"/>
        <note>catalytic</note>
    </ligand>
</feature>
<protein>
    <recommendedName>
        <fullName evidence="11">Peptidase M1 leukotriene A4 hydrolase/aminopeptidase C-terminal domain-containing protein</fullName>
    </recommendedName>
</protein>
<accession>A0A4Y9YP40</accession>
<dbReference type="EMBL" id="SEKV01000129">
    <property type="protein sequence ID" value="TFY63473.1"/>
    <property type="molecule type" value="Genomic_DNA"/>
</dbReference>
<dbReference type="InterPro" id="IPR042097">
    <property type="entry name" value="Aminopeptidase_N-like_N_sf"/>
</dbReference>
<keyword evidence="3" id="KW-0963">Cytoplasm</keyword>
<evidence type="ECO:0000256" key="8">
    <source>
        <dbReference type="ARBA" id="ARBA00023049"/>
    </source>
</evidence>
<dbReference type="SUPFAM" id="SSF63737">
    <property type="entry name" value="Leukotriene A4 hydrolase N-terminal domain"/>
    <property type="match status" value="1"/>
</dbReference>
<dbReference type="GO" id="GO:0008270">
    <property type="term" value="F:zinc ion binding"/>
    <property type="evidence" value="ECO:0007669"/>
    <property type="project" value="InterPro"/>
</dbReference>
<feature type="domain" description="Peptidase M1 leukotriene A4 hydrolase/aminopeptidase C-terminal" evidence="11">
    <location>
        <begin position="494"/>
        <end position="650"/>
    </location>
</feature>
<dbReference type="GO" id="GO:0008237">
    <property type="term" value="F:metallopeptidase activity"/>
    <property type="evidence" value="ECO:0007669"/>
    <property type="project" value="UniProtKB-KW"/>
</dbReference>
<evidence type="ECO:0000256" key="5">
    <source>
        <dbReference type="ARBA" id="ARBA00022723"/>
    </source>
</evidence>
<dbReference type="PANTHER" id="PTHR45726:SF3">
    <property type="entry name" value="LEUKOTRIENE A-4 HYDROLASE"/>
    <property type="match status" value="1"/>
</dbReference>
<dbReference type="SUPFAM" id="SSF55486">
    <property type="entry name" value="Metalloproteases ('zincins'), catalytic domain"/>
    <property type="match status" value="1"/>
</dbReference>
<dbReference type="GO" id="GO:0004301">
    <property type="term" value="F:epoxide hydrolase activity"/>
    <property type="evidence" value="ECO:0007669"/>
    <property type="project" value="TreeGrafter"/>
</dbReference>
<evidence type="ECO:0000259" key="11">
    <source>
        <dbReference type="SMART" id="SM01263"/>
    </source>
</evidence>
<dbReference type="AlphaFoldDB" id="A0A4Y9YP40"/>
<evidence type="ECO:0000313" key="12">
    <source>
        <dbReference type="EMBL" id="TFY63473.1"/>
    </source>
</evidence>
<dbReference type="InterPro" id="IPR049980">
    <property type="entry name" value="LTA4H_cat"/>
</dbReference>
<dbReference type="Gene3D" id="2.60.40.1730">
    <property type="entry name" value="tricorn interacting facor f3 domain"/>
    <property type="match status" value="1"/>
</dbReference>
<proteinExistence type="inferred from homology"/>
<evidence type="ECO:0000256" key="10">
    <source>
        <dbReference type="PIRSR" id="PIRSR634015-3"/>
    </source>
</evidence>
<comment type="similarity">
    <text evidence="2">Belongs to the peptidase M1 family.</text>
</comment>
<evidence type="ECO:0000256" key="2">
    <source>
        <dbReference type="ARBA" id="ARBA00010136"/>
    </source>
</evidence>
<dbReference type="SUPFAM" id="SSF48371">
    <property type="entry name" value="ARM repeat"/>
    <property type="match status" value="1"/>
</dbReference>
<feature type="binding site" evidence="10">
    <location>
        <position position="324"/>
    </location>
    <ligand>
        <name>Zn(2+)</name>
        <dbReference type="ChEBI" id="CHEBI:29105"/>
        <note>catalytic</note>
    </ligand>
</feature>
<dbReference type="InterPro" id="IPR038502">
    <property type="entry name" value="M1_LTA-4_hydro/amino_C_sf"/>
</dbReference>
<reference evidence="12 13" key="1">
    <citation type="submission" date="2019-01" db="EMBL/GenBank/DDBJ databases">
        <title>Genome sequencing of the rare red list fungi Fomitopsis rosea.</title>
        <authorList>
            <person name="Buettner E."/>
            <person name="Kellner H."/>
        </authorList>
    </citation>
    <scope>NUCLEOTIDE SEQUENCE [LARGE SCALE GENOMIC DNA]</scope>
    <source>
        <strain evidence="12 13">DSM 105464</strain>
    </source>
</reference>
<dbReference type="GO" id="GO:0005829">
    <property type="term" value="C:cytosol"/>
    <property type="evidence" value="ECO:0007669"/>
    <property type="project" value="TreeGrafter"/>
</dbReference>
<dbReference type="GO" id="GO:0004177">
    <property type="term" value="F:aminopeptidase activity"/>
    <property type="evidence" value="ECO:0007669"/>
    <property type="project" value="TreeGrafter"/>
</dbReference>
<dbReference type="InterPro" id="IPR015211">
    <property type="entry name" value="Peptidase_M1_C"/>
</dbReference>
<dbReference type="InterPro" id="IPR014782">
    <property type="entry name" value="Peptidase_M1_dom"/>
</dbReference>
<dbReference type="PANTHER" id="PTHR45726">
    <property type="entry name" value="LEUKOTRIENE A-4 HYDROLASE"/>
    <property type="match status" value="1"/>
</dbReference>
<dbReference type="Proteomes" id="UP000298390">
    <property type="component" value="Unassembled WGS sequence"/>
</dbReference>
<comment type="cofactor">
    <cofactor evidence="10">
        <name>Zn(2+)</name>
        <dbReference type="ChEBI" id="CHEBI:29105"/>
    </cofactor>
    <text evidence="10">Binds 1 zinc ion per subunit.</text>
</comment>
<dbReference type="STRING" id="34475.A0A4Y9YP40"/>
<keyword evidence="4" id="KW-0645">Protease</keyword>
<dbReference type="InterPro" id="IPR034015">
    <property type="entry name" value="M1_LTA4H"/>
</dbReference>
<keyword evidence="6" id="KW-0378">Hydrolase</keyword>
<evidence type="ECO:0000256" key="9">
    <source>
        <dbReference type="PIRSR" id="PIRSR634015-1"/>
    </source>
</evidence>
<gene>
    <name evidence="12" type="ORF">EVJ58_g3238</name>
</gene>
<evidence type="ECO:0000313" key="13">
    <source>
        <dbReference type="Proteomes" id="UP000298390"/>
    </source>
</evidence>
<evidence type="ECO:0000256" key="4">
    <source>
        <dbReference type="ARBA" id="ARBA00022670"/>
    </source>
</evidence>
<dbReference type="InterPro" id="IPR016024">
    <property type="entry name" value="ARM-type_fold"/>
</dbReference>
<dbReference type="PRINTS" id="PR00756">
    <property type="entry name" value="ALADIPTASE"/>
</dbReference>
<keyword evidence="5 10" id="KW-0479">Metal-binding</keyword>
<dbReference type="Pfam" id="PF09127">
    <property type="entry name" value="Leuk-A4-hydro_C"/>
    <property type="match status" value="1"/>
</dbReference>